<dbReference type="AlphaFoldDB" id="A0A517QS12"/>
<reference evidence="2 3" key="1">
    <citation type="submission" date="2019-02" db="EMBL/GenBank/DDBJ databases">
        <title>Deep-cultivation of Planctomycetes and their phenomic and genomic characterization uncovers novel biology.</title>
        <authorList>
            <person name="Wiegand S."/>
            <person name="Jogler M."/>
            <person name="Boedeker C."/>
            <person name="Pinto D."/>
            <person name="Vollmers J."/>
            <person name="Rivas-Marin E."/>
            <person name="Kohn T."/>
            <person name="Peeters S.H."/>
            <person name="Heuer A."/>
            <person name="Rast P."/>
            <person name="Oberbeckmann S."/>
            <person name="Bunk B."/>
            <person name="Jeske O."/>
            <person name="Meyerdierks A."/>
            <person name="Storesund J.E."/>
            <person name="Kallscheuer N."/>
            <person name="Luecker S."/>
            <person name="Lage O.M."/>
            <person name="Pohl T."/>
            <person name="Merkel B.J."/>
            <person name="Hornburger P."/>
            <person name="Mueller R.-W."/>
            <person name="Bruemmer F."/>
            <person name="Labrenz M."/>
            <person name="Spormann A.M."/>
            <person name="Op den Camp H."/>
            <person name="Overmann J."/>
            <person name="Amann R."/>
            <person name="Jetten M.S.M."/>
            <person name="Mascher T."/>
            <person name="Medema M.H."/>
            <person name="Devos D.P."/>
            <person name="Kaster A.-K."/>
            <person name="Ovreas L."/>
            <person name="Rohde M."/>
            <person name="Galperin M.Y."/>
            <person name="Jogler C."/>
        </authorList>
    </citation>
    <scope>NUCLEOTIDE SEQUENCE [LARGE SCALE GENOMIC DNA]</scope>
    <source>
        <strain evidence="2 3">Mal48</strain>
    </source>
</reference>
<evidence type="ECO:0000313" key="3">
    <source>
        <dbReference type="Proteomes" id="UP000315724"/>
    </source>
</evidence>
<keyword evidence="1" id="KW-0812">Transmembrane</keyword>
<dbReference type="OrthoDB" id="10016719at2"/>
<evidence type="ECO:0008006" key="4">
    <source>
        <dbReference type="Google" id="ProtNLM"/>
    </source>
</evidence>
<name>A0A517QS12_9PLAN</name>
<proteinExistence type="predicted"/>
<feature type="transmembrane region" description="Helical" evidence="1">
    <location>
        <begin position="89"/>
        <end position="110"/>
    </location>
</feature>
<keyword evidence="3" id="KW-1185">Reference proteome</keyword>
<dbReference type="RefSeq" id="WP_145202284.1">
    <property type="nucleotide sequence ID" value="NZ_CP036267.1"/>
</dbReference>
<protein>
    <recommendedName>
        <fullName evidence="4">Zinc-finger domain-containing protein</fullName>
    </recommendedName>
</protein>
<dbReference type="EMBL" id="CP036267">
    <property type="protein sequence ID" value="QDT34399.1"/>
    <property type="molecule type" value="Genomic_DNA"/>
</dbReference>
<keyword evidence="1" id="KW-0472">Membrane</keyword>
<dbReference type="KEGG" id="tpol:Mal48_36590"/>
<evidence type="ECO:0000313" key="2">
    <source>
        <dbReference type="EMBL" id="QDT34399.1"/>
    </source>
</evidence>
<sequence length="199" mass="21314">MSETNHNSELLLQAHRYFTDEMPATERAEFETQLSSSLAAQDALADVVLIHQGLQLSEGKTSIASSQSSAVSNLCTVSSDQPAHARRSIVRIAALLTTSLALLVVVGIGVRDQASSSNSTLQNVAEVDSEGQSKDLEAMALWTLMSTDEHLPAESNDEANATHAAVELDVPDWMFAAVEASSLEDDLDFMNHGEDGETL</sequence>
<gene>
    <name evidence="2" type="ORF">Mal48_36590</name>
</gene>
<evidence type="ECO:0000256" key="1">
    <source>
        <dbReference type="SAM" id="Phobius"/>
    </source>
</evidence>
<organism evidence="2 3">
    <name type="scientific">Thalassoglobus polymorphus</name>
    <dbReference type="NCBI Taxonomy" id="2527994"/>
    <lineage>
        <taxon>Bacteria</taxon>
        <taxon>Pseudomonadati</taxon>
        <taxon>Planctomycetota</taxon>
        <taxon>Planctomycetia</taxon>
        <taxon>Planctomycetales</taxon>
        <taxon>Planctomycetaceae</taxon>
        <taxon>Thalassoglobus</taxon>
    </lineage>
</organism>
<dbReference type="Proteomes" id="UP000315724">
    <property type="component" value="Chromosome"/>
</dbReference>
<accession>A0A517QS12</accession>
<keyword evidence="1" id="KW-1133">Transmembrane helix</keyword>